<keyword evidence="3" id="KW-0808">Transferase</keyword>
<dbReference type="InterPro" id="IPR001611">
    <property type="entry name" value="Leu-rich_rpt"/>
</dbReference>
<dbReference type="InterPro" id="IPR029487">
    <property type="entry name" value="NEL_dom"/>
</dbReference>
<keyword evidence="2" id="KW-0677">Repeat</keyword>
<comment type="PTM">
    <text evidence="3">Ubiquitinated in the presence of host E1 ubiquitin-activating enzyme, E2 ubiquitin-conjugating enzyme and ubiquitin.</text>
</comment>
<keyword evidence="4" id="KW-0175">Coiled coil</keyword>
<dbReference type="PANTHER" id="PTHR48051">
    <property type="match status" value="1"/>
</dbReference>
<keyword evidence="3" id="KW-0832">Ubl conjugation</keyword>
<evidence type="ECO:0000313" key="6">
    <source>
        <dbReference type="EMBL" id="QXH36882.1"/>
    </source>
</evidence>
<evidence type="ECO:0000256" key="2">
    <source>
        <dbReference type="ARBA" id="ARBA00022737"/>
    </source>
</evidence>
<dbReference type="PROSITE" id="PS52053">
    <property type="entry name" value="NEL"/>
    <property type="match status" value="1"/>
</dbReference>
<dbReference type="EMBL" id="CP077073">
    <property type="protein sequence ID" value="QXH36882.1"/>
    <property type="molecule type" value="Genomic_DNA"/>
</dbReference>
<keyword evidence="3" id="KW-0833">Ubl conjugation pathway</keyword>
<protein>
    <recommendedName>
        <fullName evidence="5">NEL domain-containing protein</fullName>
    </recommendedName>
</protein>
<evidence type="ECO:0000256" key="1">
    <source>
        <dbReference type="ARBA" id="ARBA00022614"/>
    </source>
</evidence>
<dbReference type="Pfam" id="PF20178">
    <property type="entry name" value="ToxA_N"/>
    <property type="match status" value="1"/>
</dbReference>
<dbReference type="RefSeq" id="WP_217853296.1">
    <property type="nucleotide sequence ID" value="NZ_CP077073.1"/>
</dbReference>
<dbReference type="InterPro" id="IPR003591">
    <property type="entry name" value="Leu-rich_rpt_typical-subtyp"/>
</dbReference>
<dbReference type="Pfam" id="PF13855">
    <property type="entry name" value="LRR_8"/>
    <property type="match status" value="1"/>
</dbReference>
<name>A0ABX8MDZ1_9PSED</name>
<comment type="similarity">
    <text evidence="3">Belongs to the LRR-containing bacterial E3 ligase family.</text>
</comment>
<dbReference type="PROSITE" id="PS51450">
    <property type="entry name" value="LRR"/>
    <property type="match status" value="2"/>
</dbReference>
<dbReference type="Proteomes" id="UP001047646">
    <property type="component" value="Chromosome"/>
</dbReference>
<dbReference type="SMART" id="SM00369">
    <property type="entry name" value="LRR_TYP"/>
    <property type="match status" value="2"/>
</dbReference>
<dbReference type="PANTHER" id="PTHR48051:SF1">
    <property type="entry name" value="RAS SUPPRESSOR PROTEIN 1"/>
    <property type="match status" value="1"/>
</dbReference>
<feature type="domain" description="NEL" evidence="5">
    <location>
        <begin position="1099"/>
        <end position="1391"/>
    </location>
</feature>
<sequence>MNAENVFAQDSIDHFIARRLPAWLKVAATDEAQHKQKQEQLNAYHQALRTQQDCAQRLGNLLGAIAPLDAFAAPRLEKALADAGLHNVDVRTAQVIIHQEIQYPSAAEKIHVPRRTITSRQSLLAAALHNYHEAETKRSIFRIALLRGQHKAPLPLSFERFARLCRQLDLGGAYQALLHGVLAPKAHPGQAQGEGRRRVEQLFQDTLRASLEAAVHEARIKGELEQPCYQRLLPLFTTTTGAAKVTDDITPRQLRLLGKVIVGVVTVQLEAREGQPAAVIAWIPGDPLGALSVHESWANLYAVLAERLRDRAYQQFFSRFIRQRDRVAFAVALARAVIDTAAGQTPELDGRNLPIDTAWASHVRRLQVEKLYDDARCLAVPTGEEDLQDRHERLEGMLAAGMDLLGLAGLFIPVVGELLLAVSALQVAEQVYEGYKDWRLGDRQGALDHAFDVAANLILFSATAHVVPAVARVASVDGLWPVASASGELKLAKAMPSVQREQSLSALMDGLSGGMSGELLEEEARSLSSITGISHEQVRRLAAEQAPAPARLLDSRERLAAYQADRTLTREALAARLASAEEGVSHEQSLLMTAFSGLTARGAQEVIEQACSVQLDRLRSTARVPLAMAERARCQVRDTRVDLACLGIRQARAINADTERLVLGLIERKQPWPADTRIELRSGNSQGLLLSQSRAGEAAQVKQIVRDEAGYRLADAERAPEGTEGHLLAAVLRCLSEGQKAAMGHANLSSWQLRDWLLAAASADREQAAQIIGLVRPGGRVLPPRRFGDGRLGYALSTGGESSQQAIRRGIHRIFPTLSEVQLESYLAAVRRRGENPWDHYQRLQQQLDQLRESLRQWQADWQTPMDAIRRRRVADTFRRSWRRKLVDGNDQYELSIDGEHVGQLPPLPEGIEYAHVRRLALRDMQLQVIEPGFLGRFPNLVDLDLSHNRLTRVPEGIEQLTQLRRVNLGDNRIALGDASPNRLAQLVRLDTLILSYNPLNGLPDLSALPHVRDVRLRATGQVDMNEVHEHLTLRAHIDLRDNRIRELQREVRGMRQRLQGVSLHENPLTEQSAAFLDEVRGIASPGARGSASYVHEAPDADTRASWVATSSDTLRLQREATWNRLLEEHNSSGLFQFLADFAESEEFNDNPRGYRRRVWNILEACEHNEGLREHVFSEAQAPRSCEDRLVYLLNQLETGVLAYEGMEGVPAALKERRYLRLGRQLHRLDLLDDIAARHARQMRAQGVRNVDEIEVQLYYRSRLARSLDLPVAPDEMHYPAFANVAVVSLRRAELDVLGANTDAAIRDALVERPYWQQYLRETYADRFKVQTESFHTRLEALEAQARAGQEAGYEASAEALMKEHLALEKELIRALTEEAWARHHPDTDGV</sequence>
<feature type="coiled-coil region" evidence="4">
    <location>
        <begin position="1038"/>
        <end position="1065"/>
    </location>
</feature>
<evidence type="ECO:0000259" key="5">
    <source>
        <dbReference type="PROSITE" id="PS52053"/>
    </source>
</evidence>
<feature type="active site" description="Glycyl thioester intermediate" evidence="3">
    <location>
        <position position="1186"/>
    </location>
</feature>
<organism evidence="6 7">
    <name type="scientific">Pseudomonas muyukensis</name>
    <dbReference type="NCBI Taxonomy" id="2842357"/>
    <lineage>
        <taxon>Bacteria</taxon>
        <taxon>Pseudomonadati</taxon>
        <taxon>Pseudomonadota</taxon>
        <taxon>Gammaproteobacteria</taxon>
        <taxon>Pseudomonadales</taxon>
        <taxon>Pseudomonadaceae</taxon>
        <taxon>Pseudomonas</taxon>
    </lineage>
</organism>
<keyword evidence="3" id="KW-0964">Secreted</keyword>
<reference evidence="6" key="1">
    <citation type="journal article" date="2021" name="Microorganisms">
        <title>The Ever-Expanding Pseudomonas Genus: Description of 43 New Species and Partition of the Pseudomonas putida Group.</title>
        <authorList>
            <person name="Girard L."/>
            <person name="Lood C."/>
            <person name="Hofte M."/>
            <person name="Vandamme P."/>
            <person name="Rokni-Zadeh H."/>
            <person name="van Noort V."/>
            <person name="Lavigne R."/>
            <person name="De Mot R."/>
        </authorList>
    </citation>
    <scope>NUCLEOTIDE SEQUENCE</scope>
    <source>
        <strain evidence="6">COW39</strain>
    </source>
</reference>
<proteinExistence type="inferred from homology"/>
<dbReference type="Pfam" id="PF14496">
    <property type="entry name" value="NEL"/>
    <property type="match status" value="1"/>
</dbReference>
<keyword evidence="3" id="KW-1035">Host cytoplasm</keyword>
<evidence type="ECO:0000256" key="4">
    <source>
        <dbReference type="SAM" id="Coils"/>
    </source>
</evidence>
<dbReference type="InterPro" id="IPR046673">
    <property type="entry name" value="ToxA_N"/>
</dbReference>
<keyword evidence="7" id="KW-1185">Reference proteome</keyword>
<dbReference type="InterPro" id="IPR050216">
    <property type="entry name" value="LRR_domain-containing"/>
</dbReference>
<accession>A0ABX8MDZ1</accession>
<evidence type="ECO:0000313" key="7">
    <source>
        <dbReference type="Proteomes" id="UP001047646"/>
    </source>
</evidence>
<gene>
    <name evidence="6" type="ORF">KSS95_08665</name>
</gene>
<evidence type="ECO:0000256" key="3">
    <source>
        <dbReference type="PROSITE-ProRule" id="PRU01398"/>
    </source>
</evidence>
<keyword evidence="1" id="KW-0433">Leucine-rich repeat</keyword>